<evidence type="ECO:0000256" key="3">
    <source>
        <dbReference type="ARBA" id="ARBA00008109"/>
    </source>
</evidence>
<feature type="transmembrane region" description="Helical" evidence="16">
    <location>
        <begin position="1277"/>
        <end position="1295"/>
    </location>
</feature>
<dbReference type="InterPro" id="IPR036412">
    <property type="entry name" value="HAD-like_sf"/>
</dbReference>
<evidence type="ECO:0000256" key="17">
    <source>
        <dbReference type="SAM" id="Coils"/>
    </source>
</evidence>
<evidence type="ECO:0000256" key="9">
    <source>
        <dbReference type="ARBA" id="ARBA00022967"/>
    </source>
</evidence>
<evidence type="ECO:0000259" key="20">
    <source>
        <dbReference type="Pfam" id="PF16209"/>
    </source>
</evidence>
<dbReference type="SUPFAM" id="SSF81660">
    <property type="entry name" value="Metal cation-transporting ATPase, ATP-binding domain N"/>
    <property type="match status" value="1"/>
</dbReference>
<reference evidence="22 23" key="1">
    <citation type="journal article" date="2007" name="Nature">
        <title>Evolution of genes and genomes on the Drosophila phylogeny.</title>
        <authorList>
            <consortium name="Drosophila 12 Genomes Consortium"/>
            <person name="Clark A.G."/>
            <person name="Eisen M.B."/>
            <person name="Smith D.R."/>
            <person name="Bergman C.M."/>
            <person name="Oliver B."/>
            <person name="Markow T.A."/>
            <person name="Kaufman T.C."/>
            <person name="Kellis M."/>
            <person name="Gelbart W."/>
            <person name="Iyer V.N."/>
            <person name="Pollard D.A."/>
            <person name="Sackton T.B."/>
            <person name="Larracuente A.M."/>
            <person name="Singh N.D."/>
            <person name="Abad J.P."/>
            <person name="Abt D.N."/>
            <person name="Adryan B."/>
            <person name="Aguade M."/>
            <person name="Akashi H."/>
            <person name="Anderson W.W."/>
            <person name="Aquadro C.F."/>
            <person name="Ardell D.H."/>
            <person name="Arguello R."/>
            <person name="Artieri C.G."/>
            <person name="Barbash D.A."/>
            <person name="Barker D."/>
            <person name="Barsanti P."/>
            <person name="Batterham P."/>
            <person name="Batzoglou S."/>
            <person name="Begun D."/>
            <person name="Bhutkar A."/>
            <person name="Blanco E."/>
            <person name="Bosak S.A."/>
            <person name="Bradley R.K."/>
            <person name="Brand A.D."/>
            <person name="Brent M.R."/>
            <person name="Brooks A.N."/>
            <person name="Brown R.H."/>
            <person name="Butlin R.K."/>
            <person name="Caggese C."/>
            <person name="Calvi B.R."/>
            <person name="Bernardo de Carvalho A."/>
            <person name="Caspi A."/>
            <person name="Castrezana S."/>
            <person name="Celniker S.E."/>
            <person name="Chang J.L."/>
            <person name="Chapple C."/>
            <person name="Chatterji S."/>
            <person name="Chinwalla A."/>
            <person name="Civetta A."/>
            <person name="Clifton S.W."/>
            <person name="Comeron J.M."/>
            <person name="Costello J.C."/>
            <person name="Coyne J.A."/>
            <person name="Daub J."/>
            <person name="David R.G."/>
            <person name="Delcher A.L."/>
            <person name="Delehaunty K."/>
            <person name="Do C.B."/>
            <person name="Ebling H."/>
            <person name="Edwards K."/>
            <person name="Eickbush T."/>
            <person name="Evans J.D."/>
            <person name="Filipski A."/>
            <person name="Findeiss S."/>
            <person name="Freyhult E."/>
            <person name="Fulton L."/>
            <person name="Fulton R."/>
            <person name="Garcia A.C."/>
            <person name="Gardiner A."/>
            <person name="Garfield D.A."/>
            <person name="Garvin B.E."/>
            <person name="Gibson G."/>
            <person name="Gilbert D."/>
            <person name="Gnerre S."/>
            <person name="Godfrey J."/>
            <person name="Good R."/>
            <person name="Gotea V."/>
            <person name="Gravely B."/>
            <person name="Greenberg A.J."/>
            <person name="Griffiths-Jones S."/>
            <person name="Gross S."/>
            <person name="Guigo R."/>
            <person name="Gustafson E.A."/>
            <person name="Haerty W."/>
            <person name="Hahn M.W."/>
            <person name="Halligan D.L."/>
            <person name="Halpern A.L."/>
            <person name="Halter G.M."/>
            <person name="Han M.V."/>
            <person name="Heger A."/>
            <person name="Hillier L."/>
            <person name="Hinrichs A.S."/>
            <person name="Holmes I."/>
            <person name="Hoskins R.A."/>
            <person name="Hubisz M.J."/>
            <person name="Hultmark D."/>
            <person name="Huntley M.A."/>
            <person name="Jaffe D.B."/>
            <person name="Jagadeeshan S."/>
            <person name="Jeck W.R."/>
            <person name="Johnson J."/>
            <person name="Jones C.D."/>
            <person name="Jordan W.C."/>
            <person name="Karpen G.H."/>
            <person name="Kataoka E."/>
            <person name="Keightley P.D."/>
            <person name="Kheradpour P."/>
            <person name="Kirkness E.F."/>
            <person name="Koerich L.B."/>
            <person name="Kristiansen K."/>
            <person name="Kudrna D."/>
            <person name="Kulathinal R.J."/>
            <person name="Kumar S."/>
            <person name="Kwok R."/>
            <person name="Lander E."/>
            <person name="Langley C.H."/>
            <person name="Lapoint R."/>
            <person name="Lazzaro B.P."/>
            <person name="Lee S.J."/>
            <person name="Levesque L."/>
            <person name="Li R."/>
            <person name="Lin C.F."/>
            <person name="Lin M.F."/>
            <person name="Lindblad-Toh K."/>
            <person name="Llopart A."/>
            <person name="Long M."/>
            <person name="Low L."/>
            <person name="Lozovsky E."/>
            <person name="Lu J."/>
            <person name="Luo M."/>
            <person name="Machado C.A."/>
            <person name="Makalowski W."/>
            <person name="Marzo M."/>
            <person name="Matsuda M."/>
            <person name="Matzkin L."/>
            <person name="McAllister B."/>
            <person name="McBride C.S."/>
            <person name="McKernan B."/>
            <person name="McKernan K."/>
            <person name="Mendez-Lago M."/>
            <person name="Minx P."/>
            <person name="Mollenhauer M.U."/>
            <person name="Montooth K."/>
            <person name="Mount S.M."/>
            <person name="Mu X."/>
            <person name="Myers E."/>
            <person name="Negre B."/>
            <person name="Newfeld S."/>
            <person name="Nielsen R."/>
            <person name="Noor M.A."/>
            <person name="O'Grady P."/>
            <person name="Pachter L."/>
            <person name="Papaceit M."/>
            <person name="Parisi M.J."/>
            <person name="Parisi M."/>
            <person name="Parts L."/>
            <person name="Pedersen J.S."/>
            <person name="Pesole G."/>
            <person name="Phillippy A.M."/>
            <person name="Ponting C.P."/>
            <person name="Pop M."/>
            <person name="Porcelli D."/>
            <person name="Powell J.R."/>
            <person name="Prohaska S."/>
            <person name="Pruitt K."/>
            <person name="Puig M."/>
            <person name="Quesneville H."/>
            <person name="Ram K.R."/>
            <person name="Rand D."/>
            <person name="Rasmussen M.D."/>
            <person name="Reed L.K."/>
            <person name="Reenan R."/>
            <person name="Reily A."/>
            <person name="Remington K.A."/>
            <person name="Rieger T.T."/>
            <person name="Ritchie M.G."/>
            <person name="Robin C."/>
            <person name="Rogers Y.H."/>
            <person name="Rohde C."/>
            <person name="Rozas J."/>
            <person name="Rubenfield M.J."/>
            <person name="Ruiz A."/>
            <person name="Russo S."/>
            <person name="Salzberg S.L."/>
            <person name="Sanchez-Gracia A."/>
            <person name="Saranga D.J."/>
            <person name="Sato H."/>
            <person name="Schaeffer S.W."/>
            <person name="Schatz M.C."/>
            <person name="Schlenke T."/>
            <person name="Schwartz R."/>
            <person name="Segarra C."/>
            <person name="Singh R.S."/>
            <person name="Sirot L."/>
            <person name="Sirota M."/>
            <person name="Sisneros N.B."/>
            <person name="Smith C.D."/>
            <person name="Smith T.F."/>
            <person name="Spieth J."/>
            <person name="Stage D.E."/>
            <person name="Stark A."/>
            <person name="Stephan W."/>
            <person name="Strausberg R.L."/>
            <person name="Strempel S."/>
            <person name="Sturgill D."/>
            <person name="Sutton G."/>
            <person name="Sutton G.G."/>
            <person name="Tao W."/>
            <person name="Teichmann S."/>
            <person name="Tobari Y.N."/>
            <person name="Tomimura Y."/>
            <person name="Tsolas J.M."/>
            <person name="Valente V.L."/>
            <person name="Venter E."/>
            <person name="Venter J.C."/>
            <person name="Vicario S."/>
            <person name="Vieira F.G."/>
            <person name="Vilella A.J."/>
            <person name="Villasante A."/>
            <person name="Walenz B."/>
            <person name="Wang J."/>
            <person name="Wasserman M."/>
            <person name="Watts T."/>
            <person name="Wilson D."/>
            <person name="Wilson R.K."/>
            <person name="Wing R.A."/>
            <person name="Wolfner M.F."/>
            <person name="Wong A."/>
            <person name="Wong G.K."/>
            <person name="Wu C.I."/>
            <person name="Wu G."/>
            <person name="Yamamoto D."/>
            <person name="Yang H.P."/>
            <person name="Yang S.P."/>
            <person name="Yorke J.A."/>
            <person name="Yoshida K."/>
            <person name="Zdobnov E."/>
            <person name="Zhang P."/>
            <person name="Zhang Y."/>
            <person name="Zimin A.V."/>
            <person name="Baldwin J."/>
            <person name="Abdouelleil A."/>
            <person name="Abdulkadir J."/>
            <person name="Abebe A."/>
            <person name="Abera B."/>
            <person name="Abreu J."/>
            <person name="Acer S.C."/>
            <person name="Aftuck L."/>
            <person name="Alexander A."/>
            <person name="An P."/>
            <person name="Anderson E."/>
            <person name="Anderson S."/>
            <person name="Arachi H."/>
            <person name="Azer M."/>
            <person name="Bachantsang P."/>
            <person name="Barry A."/>
            <person name="Bayul T."/>
            <person name="Berlin A."/>
            <person name="Bessette D."/>
            <person name="Bloom T."/>
            <person name="Blye J."/>
            <person name="Boguslavskiy L."/>
            <person name="Bonnet C."/>
            <person name="Boukhgalter B."/>
            <person name="Bourzgui I."/>
            <person name="Brown A."/>
            <person name="Cahill P."/>
            <person name="Channer S."/>
            <person name="Cheshatsang Y."/>
            <person name="Chuda L."/>
            <person name="Citroen M."/>
            <person name="Collymore A."/>
            <person name="Cooke P."/>
            <person name="Costello M."/>
            <person name="D'Aco K."/>
            <person name="Daza R."/>
            <person name="De Haan G."/>
            <person name="DeGray S."/>
            <person name="DeMaso C."/>
            <person name="Dhargay N."/>
            <person name="Dooley K."/>
            <person name="Dooley E."/>
            <person name="Doricent M."/>
            <person name="Dorje P."/>
            <person name="Dorjee K."/>
            <person name="Dupes A."/>
            <person name="Elong R."/>
            <person name="Falk J."/>
            <person name="Farina A."/>
            <person name="Faro S."/>
            <person name="Ferguson D."/>
            <person name="Fisher S."/>
            <person name="Foley C.D."/>
            <person name="Franke A."/>
            <person name="Friedrich D."/>
            <person name="Gadbois L."/>
            <person name="Gearin G."/>
            <person name="Gearin C.R."/>
            <person name="Giannoukos G."/>
            <person name="Goode T."/>
            <person name="Graham J."/>
            <person name="Grandbois E."/>
            <person name="Grewal S."/>
            <person name="Gyaltsen K."/>
            <person name="Hafez N."/>
            <person name="Hagos B."/>
            <person name="Hall J."/>
            <person name="Henson C."/>
            <person name="Hollinger A."/>
            <person name="Honan T."/>
            <person name="Huard M.D."/>
            <person name="Hughes L."/>
            <person name="Hurhula B."/>
            <person name="Husby M.E."/>
            <person name="Kamat A."/>
            <person name="Kanga B."/>
            <person name="Kashin S."/>
            <person name="Khazanovich D."/>
            <person name="Kisner P."/>
            <person name="Lance K."/>
            <person name="Lara M."/>
            <person name="Lee W."/>
            <person name="Lennon N."/>
            <person name="Letendre F."/>
            <person name="LeVine R."/>
            <person name="Lipovsky A."/>
            <person name="Liu X."/>
            <person name="Liu J."/>
            <person name="Liu S."/>
            <person name="Lokyitsang T."/>
            <person name="Lokyitsang Y."/>
            <person name="Lubonja R."/>
            <person name="Lui A."/>
            <person name="MacDonald P."/>
            <person name="Magnisalis V."/>
            <person name="Maru K."/>
            <person name="Matthews C."/>
            <person name="McCusker W."/>
            <person name="McDonough S."/>
            <person name="Mehta T."/>
            <person name="Meldrim J."/>
            <person name="Meneus L."/>
            <person name="Mihai O."/>
            <person name="Mihalev A."/>
            <person name="Mihova T."/>
            <person name="Mittelman R."/>
            <person name="Mlenga V."/>
            <person name="Montmayeur A."/>
            <person name="Mulrain L."/>
            <person name="Navidi A."/>
            <person name="Naylor J."/>
            <person name="Negash T."/>
            <person name="Nguyen T."/>
            <person name="Nguyen N."/>
            <person name="Nicol R."/>
            <person name="Norbu C."/>
            <person name="Norbu N."/>
            <person name="Novod N."/>
            <person name="O'Neill B."/>
            <person name="Osman S."/>
            <person name="Markiewicz E."/>
            <person name="Oyono O.L."/>
            <person name="Patti C."/>
            <person name="Phunkhang P."/>
            <person name="Pierre F."/>
            <person name="Priest M."/>
            <person name="Raghuraman S."/>
            <person name="Rege F."/>
            <person name="Reyes R."/>
            <person name="Rise C."/>
            <person name="Rogov P."/>
            <person name="Ross K."/>
            <person name="Ryan E."/>
            <person name="Settipalli S."/>
            <person name="Shea T."/>
            <person name="Sherpa N."/>
            <person name="Shi L."/>
            <person name="Shih D."/>
            <person name="Sparrow T."/>
            <person name="Spaulding J."/>
            <person name="Stalker J."/>
            <person name="Stange-Thomann N."/>
            <person name="Stavropoulos S."/>
            <person name="Stone C."/>
            <person name="Strader C."/>
            <person name="Tesfaye S."/>
            <person name="Thomson T."/>
            <person name="Thoulutsang Y."/>
            <person name="Thoulutsang D."/>
            <person name="Topham K."/>
            <person name="Topping I."/>
            <person name="Tsamla T."/>
            <person name="Vassiliev H."/>
            <person name="Vo A."/>
            <person name="Wangchuk T."/>
            <person name="Wangdi T."/>
            <person name="Weiand M."/>
            <person name="Wilkinson J."/>
            <person name="Wilson A."/>
            <person name="Yadav S."/>
            <person name="Young G."/>
            <person name="Yu Q."/>
            <person name="Zembek L."/>
            <person name="Zhong D."/>
            <person name="Zimmer A."/>
            <person name="Zwirko Z."/>
            <person name="Jaffe D.B."/>
            <person name="Alvarez P."/>
            <person name="Brockman W."/>
            <person name="Butler J."/>
            <person name="Chin C."/>
            <person name="Gnerre S."/>
            <person name="Grabherr M."/>
            <person name="Kleber M."/>
            <person name="Mauceli E."/>
            <person name="MacCallum I."/>
        </authorList>
    </citation>
    <scope>NUCLEOTIDE SEQUENCE [LARGE SCALE GENOMIC DNA]</scope>
    <source>
        <strain evidence="23">Tucson 15010-1051.87</strain>
    </source>
</reference>
<dbReference type="SFLD" id="SFLDF00027">
    <property type="entry name" value="p-type_atpase"/>
    <property type="match status" value="1"/>
</dbReference>
<dbReference type="EMBL" id="CH940651">
    <property type="protein sequence ID" value="KRF82341.1"/>
    <property type="molecule type" value="Genomic_DNA"/>
</dbReference>
<comment type="cofactor">
    <cofactor evidence="15">
        <name>Mg(2+)</name>
        <dbReference type="ChEBI" id="CHEBI:18420"/>
    </cofactor>
</comment>
<sequence>MPGARKCSETGKGMRQRPDTLELDVLSGDQDGAKYDIRDEEQGQVQEQTAAVTRRTRWFHFASKSRRRRRQRCEEEQMQLALEQEQEEQLQQQQSQQQLQVRLAQPETMNIGNSMLTMTSPLTANLKPTVTTTTTTTSSDLAESFYSLANADITEPPITAVDVELQYKEQPLAKPRLSMLQRFASWRRSAPDSLPSRRCSHSPVSDELDSQQPQLLASASARNLRRLSQLRRRRSSYYFSDNERRIRANDKEFNSQFKYHNNYIKTSKYTLLTFLPFNLLEQFQRLANFYFLCLLVLQLIPAISSLTPVTTAIPLIGVLTLTAVKDAYDDIQRHLSDSQVNNRKSKTLRNGKLVEAKWSDVQVGDVIRLDNNQFVAADIMLLTTSEPSGLCFIETAELDGETNLKAKQCLMETTELGEQHDLLWSFNGEIICERPNNLLNKFEGTLIWRNQRFALDNDKILLRGCVLRNTQWCYGVVVFAGVDTKLMQNSGKTQFKSTGVDRLLNFIIIGIVLFLISICAFFALACAIWEGLIGQHFQLYLPWEHIIPQEMVASGATVIGLLVFFSYAIVLNTVVPISLYVSVEVIRFAQSFLINWDEEMYYARTQTYAKARTTTLNEELGQIQYIFSDKTGTLTQNIMTFNKCSINGRTYGDVYDLRTGELIEITEALEPVDFSANPHHESDFRWYDRTLLDAVRSDEPHAHNFFRLLALCHTVMAETVDGRLEYQAQSPDEAALVSAARNFGFVFRTRTPNSITIEVMGRLEEYELLHILDFNNVRKRMSVILRRGNSVVLYCKGADNVIYDRLHGGQEDLKARTQDHLNKFAGEGLRTLVLAERRLTEQYYSDWRLRQQEAALSMDSREQKLNAMYEEVESDMQLLGVTAIEDKLQDGVPKSIANLQSAGIKIWVLTGDKQETAINIGYSCQLLTDELVDVFIVDGSSVEEVEKQLRQFKESIKIFDRFRPGGSEALNHYNSDSSMDPMGVAMTQTSAFMQDPNGSTIPQPPPAISVVTFSAECTDLFGDAEKSEDGRRTAPSVVVDESTGFALVVNGHSLVHCLSPELETKFLDIASQCKAVICCRVTPLQKALVVELIKRAKNAVTLAIGDGANDVSMIKAAHIGVGISGQEGLQAVLSSDYAIAQFCYLERLLLVHGRWSYYRMCKFLRYFFYKNFAFTLCHCWYSLFCGFSAQTVFDPMFISVYNLFYTSLPVLALGVFEQDVSDKHSLEYPRLYAPGLKSELFNIREFIYSVLHGAFTSLILFLIPYGVYKDGVSHNGYILSDHMTLGAVVATILIVDNTAQIALYTSYWTIVNHITIWGSLIWYFVLDYFYNYVIGGPYVGSLTQAMKDLTFWVTMLITVVTLMAPVLAYKFYLLDVHPSLSDKIRQRSLKKDHSRVSSDVRRTPSSRRGRRSVRSGYAFAHQEGFGRLITSGKIMHKMPQDFAFPLGLGTKKTQALHNNLGDGIPHKQTPSTGHNHNNISSKNNNNTNLRNNHNNQIHSSMADIRRDGQSSSDMNHGSASTDELSPRAPCQDLDTINL</sequence>
<proteinExistence type="inferred from homology"/>
<dbReference type="EC" id="7.6.2.1" evidence="16"/>
<dbReference type="SUPFAM" id="SSF56784">
    <property type="entry name" value="HAD-like"/>
    <property type="match status" value="1"/>
</dbReference>
<feature type="transmembrane region" description="Helical" evidence="16">
    <location>
        <begin position="1196"/>
        <end position="1216"/>
    </location>
</feature>
<evidence type="ECO:0000313" key="22">
    <source>
        <dbReference type="EMBL" id="KRF82341.1"/>
    </source>
</evidence>
<protein>
    <recommendedName>
        <fullName evidence="16">Phospholipid-transporting ATPase</fullName>
        <ecNumber evidence="16">7.6.2.1</ecNumber>
    </recommendedName>
</protein>
<keyword evidence="23" id="KW-1185">Reference proteome</keyword>
<dbReference type="FunFam" id="3.40.50.1000:FF:000001">
    <property type="entry name" value="Phospholipid-transporting ATPase IC"/>
    <property type="match status" value="1"/>
</dbReference>
<dbReference type="NCBIfam" id="TIGR01652">
    <property type="entry name" value="ATPase-Plipid"/>
    <property type="match status" value="1"/>
</dbReference>
<feature type="binding site" evidence="14">
    <location>
        <position position="1109"/>
    </location>
    <ligand>
        <name>ATP</name>
        <dbReference type="ChEBI" id="CHEBI:30616"/>
    </ligand>
</feature>
<feature type="binding site" evidence="14">
    <location>
        <position position="774"/>
    </location>
    <ligand>
        <name>ATP</name>
        <dbReference type="ChEBI" id="CHEBI:30616"/>
    </ligand>
</feature>
<dbReference type="PROSITE" id="PS00154">
    <property type="entry name" value="ATPASE_E1_E2"/>
    <property type="match status" value="1"/>
</dbReference>
<evidence type="ECO:0000256" key="10">
    <source>
        <dbReference type="ARBA" id="ARBA00022989"/>
    </source>
</evidence>
<dbReference type="InterPro" id="IPR023298">
    <property type="entry name" value="ATPase_P-typ_TM_dom_sf"/>
</dbReference>
<dbReference type="InterPro" id="IPR023299">
    <property type="entry name" value="ATPase_P-typ_cyto_dom_N"/>
</dbReference>
<keyword evidence="6 14" id="KW-0547">Nucleotide-binding</keyword>
<feature type="binding site" evidence="14">
    <location>
        <position position="912"/>
    </location>
    <ligand>
        <name>ATP</name>
        <dbReference type="ChEBI" id="CHEBI:30616"/>
    </ligand>
</feature>
<evidence type="ECO:0000256" key="5">
    <source>
        <dbReference type="ARBA" id="ARBA00022723"/>
    </source>
</evidence>
<feature type="binding site" evidence="14">
    <location>
        <position position="830"/>
    </location>
    <ligand>
        <name>ATP</name>
        <dbReference type="ChEBI" id="CHEBI:30616"/>
    </ligand>
</feature>
<keyword evidence="8 15" id="KW-0460">Magnesium</keyword>
<dbReference type="Proteomes" id="UP000008792">
    <property type="component" value="Unassembled WGS sequence"/>
</dbReference>
<name>A0A0Q9WPN5_DROVI</name>
<evidence type="ECO:0000256" key="12">
    <source>
        <dbReference type="ARBA" id="ARBA00034036"/>
    </source>
</evidence>
<feature type="binding site" evidence="14">
    <location>
        <position position="796"/>
    </location>
    <ligand>
        <name>ATP</name>
        <dbReference type="ChEBI" id="CHEBI:30616"/>
    </ligand>
</feature>
<feature type="transmembrane region" description="Helical" evidence="16">
    <location>
        <begin position="552"/>
        <end position="581"/>
    </location>
</feature>
<keyword evidence="7 14" id="KW-0067">ATP-binding</keyword>
<dbReference type="SUPFAM" id="SSF81653">
    <property type="entry name" value="Calcium ATPase, transduction domain A"/>
    <property type="match status" value="1"/>
</dbReference>
<feature type="region of interest" description="Disordered" evidence="18">
    <location>
        <begin position="1"/>
        <end position="26"/>
    </location>
</feature>
<evidence type="ECO:0000313" key="23">
    <source>
        <dbReference type="Proteomes" id="UP000008792"/>
    </source>
</evidence>
<evidence type="ECO:0000256" key="2">
    <source>
        <dbReference type="ARBA" id="ARBA00004308"/>
    </source>
</evidence>
<dbReference type="PRINTS" id="PR00119">
    <property type="entry name" value="CATATPASE"/>
</dbReference>
<feature type="transmembrane region" description="Helical" evidence="16">
    <location>
        <begin position="1350"/>
        <end position="1373"/>
    </location>
</feature>
<dbReference type="InterPro" id="IPR032630">
    <property type="entry name" value="P_typ_ATPase_c"/>
</dbReference>
<feature type="region of interest" description="Disordered" evidence="18">
    <location>
        <begin position="1455"/>
        <end position="1494"/>
    </location>
</feature>
<organism evidence="22 23">
    <name type="scientific">Drosophila virilis</name>
    <name type="common">Fruit fly</name>
    <dbReference type="NCBI Taxonomy" id="7244"/>
    <lineage>
        <taxon>Eukaryota</taxon>
        <taxon>Metazoa</taxon>
        <taxon>Ecdysozoa</taxon>
        <taxon>Arthropoda</taxon>
        <taxon>Hexapoda</taxon>
        <taxon>Insecta</taxon>
        <taxon>Pterygota</taxon>
        <taxon>Neoptera</taxon>
        <taxon>Endopterygota</taxon>
        <taxon>Diptera</taxon>
        <taxon>Brachycera</taxon>
        <taxon>Muscomorpha</taxon>
        <taxon>Ephydroidea</taxon>
        <taxon>Drosophilidae</taxon>
        <taxon>Drosophila</taxon>
    </lineage>
</organism>
<dbReference type="SFLD" id="SFLDG00002">
    <property type="entry name" value="C1.7:_P-type_atpase_like"/>
    <property type="match status" value="1"/>
</dbReference>
<dbReference type="InterPro" id="IPR008250">
    <property type="entry name" value="ATPase_P-typ_transduc_dom_A_sf"/>
</dbReference>
<feature type="binding site" evidence="15">
    <location>
        <position position="1106"/>
    </location>
    <ligand>
        <name>Mg(2+)</name>
        <dbReference type="ChEBI" id="CHEBI:18420"/>
    </ligand>
</feature>
<feature type="domain" description="P-type ATPase A" evidence="19">
    <location>
        <begin position="342"/>
        <end position="407"/>
    </location>
</feature>
<evidence type="ECO:0000259" key="19">
    <source>
        <dbReference type="Pfam" id="PF00122"/>
    </source>
</evidence>
<feature type="domain" description="P-type ATPase C-terminal" evidence="21">
    <location>
        <begin position="1132"/>
        <end position="1378"/>
    </location>
</feature>
<dbReference type="InterPro" id="IPR059000">
    <property type="entry name" value="ATPase_P-type_domA"/>
</dbReference>
<evidence type="ECO:0000256" key="6">
    <source>
        <dbReference type="ARBA" id="ARBA00022741"/>
    </source>
</evidence>
<evidence type="ECO:0000256" key="7">
    <source>
        <dbReference type="ARBA" id="ARBA00022840"/>
    </source>
</evidence>
<dbReference type="PANTHER" id="PTHR24092:SF190">
    <property type="entry name" value="PHOSPHOLIPID-TRANSPORTING ATPASE"/>
    <property type="match status" value="1"/>
</dbReference>
<evidence type="ECO:0000259" key="21">
    <source>
        <dbReference type="Pfam" id="PF16212"/>
    </source>
</evidence>
<evidence type="ECO:0000256" key="1">
    <source>
        <dbReference type="ARBA" id="ARBA00004141"/>
    </source>
</evidence>
<feature type="binding site" evidence="15">
    <location>
        <position position="1110"/>
    </location>
    <ligand>
        <name>Mg(2+)</name>
        <dbReference type="ChEBI" id="CHEBI:18420"/>
    </ligand>
</feature>
<keyword evidence="17" id="KW-0175">Coiled coil</keyword>
<dbReference type="OrthoDB" id="377733at2759"/>
<feature type="binding site" evidence="14">
    <location>
        <position position="629"/>
    </location>
    <ligand>
        <name>ATP</name>
        <dbReference type="ChEBI" id="CHEBI:30616"/>
    </ligand>
</feature>
<gene>
    <name evidence="22" type="primary">Dvir\GJ18766</name>
    <name evidence="22" type="ORF">Dvir_GJ18766</name>
</gene>
<dbReference type="GO" id="GO:0005886">
    <property type="term" value="C:plasma membrane"/>
    <property type="evidence" value="ECO:0007669"/>
    <property type="project" value="TreeGrafter"/>
</dbReference>
<dbReference type="InterPro" id="IPR044492">
    <property type="entry name" value="P_typ_ATPase_HD_dom"/>
</dbReference>
<feature type="domain" description="P-type ATPase N-terminal" evidence="20">
    <location>
        <begin position="246"/>
        <end position="311"/>
    </location>
</feature>
<feature type="binding site" evidence="14">
    <location>
        <position position="1110"/>
    </location>
    <ligand>
        <name>ATP</name>
        <dbReference type="ChEBI" id="CHEBI:30616"/>
    </ligand>
</feature>
<dbReference type="FunFam" id="3.40.1110.10:FF:000188">
    <property type="entry name" value="Phospholipid-transporting ATPase"/>
    <property type="match status" value="1"/>
</dbReference>
<dbReference type="PANTHER" id="PTHR24092">
    <property type="entry name" value="PROBABLE PHOSPHOLIPID-TRANSPORTING ATPASE"/>
    <property type="match status" value="1"/>
</dbReference>
<dbReference type="GO" id="GO:0140326">
    <property type="term" value="F:ATPase-coupled intramembrane lipid transporter activity"/>
    <property type="evidence" value="ECO:0007669"/>
    <property type="project" value="UniProtKB-EC"/>
</dbReference>
<evidence type="ECO:0000256" key="16">
    <source>
        <dbReference type="RuleBase" id="RU362033"/>
    </source>
</evidence>
<dbReference type="GO" id="GO:0045332">
    <property type="term" value="P:phospholipid translocation"/>
    <property type="evidence" value="ECO:0007669"/>
    <property type="project" value="TreeGrafter"/>
</dbReference>
<feature type="region of interest" description="Disordered" evidence="18">
    <location>
        <begin position="1506"/>
        <end position="1538"/>
    </location>
</feature>
<dbReference type="GO" id="GO:0005524">
    <property type="term" value="F:ATP binding"/>
    <property type="evidence" value="ECO:0007669"/>
    <property type="project" value="UniProtKB-UniRule"/>
</dbReference>
<keyword evidence="10 16" id="KW-1133">Transmembrane helix</keyword>
<feature type="transmembrane region" description="Helical" evidence="16">
    <location>
        <begin position="1307"/>
        <end position="1330"/>
    </location>
</feature>
<dbReference type="Gene3D" id="3.40.50.1000">
    <property type="entry name" value="HAD superfamily/HAD-like"/>
    <property type="match status" value="2"/>
</dbReference>
<comment type="subcellular location">
    <subcellularLocation>
        <location evidence="2">Endomembrane system</location>
    </subcellularLocation>
    <subcellularLocation>
        <location evidence="1 16">Membrane</location>
        <topology evidence="1 16">Multi-pass membrane protein</topology>
    </subcellularLocation>
</comment>
<feature type="binding site" evidence="14">
    <location>
        <position position="910"/>
    </location>
    <ligand>
        <name>ATP</name>
        <dbReference type="ChEBI" id="CHEBI:30616"/>
    </ligand>
</feature>
<evidence type="ECO:0000256" key="18">
    <source>
        <dbReference type="SAM" id="MobiDB-lite"/>
    </source>
</evidence>
<dbReference type="InterPro" id="IPR001757">
    <property type="entry name" value="P_typ_ATPase"/>
</dbReference>
<keyword evidence="5 15" id="KW-0479">Metal-binding</keyword>
<dbReference type="GO" id="GO:0005802">
    <property type="term" value="C:trans-Golgi network"/>
    <property type="evidence" value="ECO:0007669"/>
    <property type="project" value="TreeGrafter"/>
</dbReference>
<dbReference type="NCBIfam" id="TIGR01494">
    <property type="entry name" value="ATPase_P-type"/>
    <property type="match status" value="1"/>
</dbReference>
<dbReference type="Pfam" id="PF16212">
    <property type="entry name" value="PhoLip_ATPase_C"/>
    <property type="match status" value="1"/>
</dbReference>
<feature type="compositionally biased region" description="Basic residues" evidence="18">
    <location>
        <begin position="1404"/>
        <end position="1413"/>
    </location>
</feature>
<evidence type="ECO:0000256" key="15">
    <source>
        <dbReference type="PIRSR" id="PIRSR606539-3"/>
    </source>
</evidence>
<feature type="transmembrane region" description="Helical" evidence="16">
    <location>
        <begin position="309"/>
        <end position="328"/>
    </location>
</feature>
<dbReference type="Pfam" id="PF16209">
    <property type="entry name" value="PhoLip_ATPase_N"/>
    <property type="match status" value="1"/>
</dbReference>
<feature type="transmembrane region" description="Helical" evidence="16">
    <location>
        <begin position="503"/>
        <end position="532"/>
    </location>
</feature>
<dbReference type="InterPro" id="IPR023214">
    <property type="entry name" value="HAD_sf"/>
</dbReference>
<dbReference type="GO" id="GO:0007030">
    <property type="term" value="P:Golgi organization"/>
    <property type="evidence" value="ECO:0007669"/>
    <property type="project" value="TreeGrafter"/>
</dbReference>
<feature type="region of interest" description="Disordered" evidence="18">
    <location>
        <begin position="190"/>
        <end position="212"/>
    </location>
</feature>
<feature type="binding site" evidence="14">
    <location>
        <position position="631"/>
    </location>
    <ligand>
        <name>ATP</name>
        <dbReference type="ChEBI" id="CHEBI:30616"/>
    </ligand>
</feature>
<dbReference type="InterPro" id="IPR006539">
    <property type="entry name" value="P-type_ATPase_IV"/>
</dbReference>
<keyword evidence="4 16" id="KW-0812">Transmembrane</keyword>
<dbReference type="Pfam" id="PF13246">
    <property type="entry name" value="Cation_ATPase"/>
    <property type="match status" value="1"/>
</dbReference>
<dbReference type="Pfam" id="PF00122">
    <property type="entry name" value="E1-E2_ATPase"/>
    <property type="match status" value="1"/>
</dbReference>
<feature type="compositionally biased region" description="Low complexity" evidence="18">
    <location>
        <begin position="1474"/>
        <end position="1494"/>
    </location>
</feature>
<feature type="binding site" evidence="15">
    <location>
        <position position="631"/>
    </location>
    <ligand>
        <name>Mg(2+)</name>
        <dbReference type="ChEBI" id="CHEBI:18420"/>
    </ligand>
</feature>
<feature type="region of interest" description="Disordered" evidence="18">
    <location>
        <begin position="1386"/>
        <end position="1413"/>
    </location>
</feature>
<dbReference type="Gene3D" id="2.70.150.10">
    <property type="entry name" value="Calcium-transporting ATPase, cytoplasmic transduction domain A"/>
    <property type="match status" value="1"/>
</dbReference>
<comment type="similarity">
    <text evidence="3 16">Belongs to the cation transport ATPase (P-type) (TC 3.A.3) family. Type IV subfamily.</text>
</comment>
<dbReference type="GO" id="GO:0000287">
    <property type="term" value="F:magnesium ion binding"/>
    <property type="evidence" value="ECO:0007669"/>
    <property type="project" value="UniProtKB-UniRule"/>
</dbReference>
<feature type="transmembrane region" description="Helical" evidence="16">
    <location>
        <begin position="1163"/>
        <end position="1184"/>
    </location>
</feature>
<dbReference type="SFLD" id="SFLDS00003">
    <property type="entry name" value="Haloacid_Dehalogenase"/>
    <property type="match status" value="1"/>
</dbReference>
<dbReference type="Gene3D" id="3.40.1110.10">
    <property type="entry name" value="Calcium-transporting ATPase, cytoplasmic domain N"/>
    <property type="match status" value="1"/>
</dbReference>
<comment type="catalytic activity">
    <reaction evidence="12 16">
        <text>ATP + H2O + phospholipidSide 1 = ADP + phosphate + phospholipidSide 2.</text>
        <dbReference type="EC" id="7.6.2.1"/>
    </reaction>
</comment>
<dbReference type="SUPFAM" id="SSF81665">
    <property type="entry name" value="Calcium ATPase, transmembrane domain M"/>
    <property type="match status" value="1"/>
</dbReference>
<feature type="binding site" evidence="14">
    <location>
        <position position="1080"/>
    </location>
    <ligand>
        <name>ATP</name>
        <dbReference type="ChEBI" id="CHEBI:30616"/>
    </ligand>
</feature>
<keyword evidence="11 16" id="KW-0472">Membrane</keyword>
<keyword evidence="9 16" id="KW-1278">Translocase</keyword>
<feature type="coiled-coil region" evidence="17">
    <location>
        <begin position="68"/>
        <end position="100"/>
    </location>
</feature>
<accession>A0A0Q9WPN5</accession>
<feature type="binding site" evidence="15">
    <location>
        <position position="629"/>
    </location>
    <ligand>
        <name>Mg(2+)</name>
        <dbReference type="ChEBI" id="CHEBI:18420"/>
    </ligand>
</feature>
<feature type="binding site" evidence="14">
    <location>
        <position position="911"/>
    </location>
    <ligand>
        <name>ATP</name>
        <dbReference type="ChEBI" id="CHEBI:30616"/>
    </ligand>
</feature>
<feature type="active site" description="4-aspartylphosphate intermediate" evidence="13">
    <location>
        <position position="629"/>
    </location>
</feature>
<feature type="compositionally biased region" description="Basic and acidic residues" evidence="18">
    <location>
        <begin position="1386"/>
        <end position="1402"/>
    </location>
</feature>
<dbReference type="FunFam" id="3.40.50.1000:FF:000190">
    <property type="entry name" value="Phospholipid-transporting ATPase"/>
    <property type="match status" value="1"/>
</dbReference>
<dbReference type="GO" id="GO:0016887">
    <property type="term" value="F:ATP hydrolysis activity"/>
    <property type="evidence" value="ECO:0007669"/>
    <property type="project" value="InterPro"/>
</dbReference>
<evidence type="ECO:0000256" key="4">
    <source>
        <dbReference type="ARBA" id="ARBA00022692"/>
    </source>
</evidence>
<dbReference type="CDD" id="cd02073">
    <property type="entry name" value="P-type_ATPase_APLT_Dnf-like"/>
    <property type="match status" value="1"/>
</dbReference>
<feature type="binding site" evidence="14">
    <location>
        <position position="733"/>
    </location>
    <ligand>
        <name>ATP</name>
        <dbReference type="ChEBI" id="CHEBI:30616"/>
    </ligand>
</feature>
<dbReference type="InterPro" id="IPR018303">
    <property type="entry name" value="ATPase_P-typ_P_site"/>
</dbReference>
<dbReference type="InterPro" id="IPR032631">
    <property type="entry name" value="P-type_ATPase_N"/>
</dbReference>
<evidence type="ECO:0000256" key="14">
    <source>
        <dbReference type="PIRSR" id="PIRSR606539-2"/>
    </source>
</evidence>
<evidence type="ECO:0000256" key="13">
    <source>
        <dbReference type="PIRSR" id="PIRSR606539-1"/>
    </source>
</evidence>
<feature type="binding site" evidence="14">
    <location>
        <position position="630"/>
    </location>
    <ligand>
        <name>ATP</name>
        <dbReference type="ChEBI" id="CHEBI:30616"/>
    </ligand>
</feature>
<feature type="compositionally biased region" description="Polar residues" evidence="18">
    <location>
        <begin position="1509"/>
        <end position="1523"/>
    </location>
</feature>
<feature type="transmembrane region" description="Helical" evidence="16">
    <location>
        <begin position="1246"/>
        <end position="1265"/>
    </location>
</feature>
<feature type="binding site" evidence="14">
    <location>
        <position position="1086"/>
    </location>
    <ligand>
        <name>ATP</name>
        <dbReference type="ChEBI" id="CHEBI:30616"/>
    </ligand>
</feature>
<evidence type="ECO:0000256" key="8">
    <source>
        <dbReference type="ARBA" id="ARBA00022842"/>
    </source>
</evidence>
<evidence type="ECO:0000256" key="11">
    <source>
        <dbReference type="ARBA" id="ARBA00023136"/>
    </source>
</evidence>